<dbReference type="Pfam" id="PF13487">
    <property type="entry name" value="HD_5"/>
    <property type="match status" value="1"/>
</dbReference>
<dbReference type="PANTHER" id="PTHR43155:SF2">
    <property type="entry name" value="CYCLIC DI-GMP PHOSPHODIESTERASE PA4108"/>
    <property type="match status" value="1"/>
</dbReference>
<dbReference type="SMART" id="SM00471">
    <property type="entry name" value="HDc"/>
    <property type="match status" value="1"/>
</dbReference>
<dbReference type="PROSITE" id="PS51832">
    <property type="entry name" value="HD_GYP"/>
    <property type="match status" value="1"/>
</dbReference>
<keyword evidence="2" id="KW-0378">Hydrolase</keyword>
<protein>
    <submittedName>
        <fullName evidence="2">Metal dependent phosphohydrolase</fullName>
    </submittedName>
</protein>
<dbReference type="OrthoDB" id="9769359at2"/>
<dbReference type="KEGG" id="sfu:Sfum_3236"/>
<dbReference type="SUPFAM" id="SSF55781">
    <property type="entry name" value="GAF domain-like"/>
    <property type="match status" value="1"/>
</dbReference>
<dbReference type="InterPro" id="IPR003607">
    <property type="entry name" value="HD/PDEase_dom"/>
</dbReference>
<dbReference type="InterPro" id="IPR037522">
    <property type="entry name" value="HD_GYP_dom"/>
</dbReference>
<dbReference type="InterPro" id="IPR003018">
    <property type="entry name" value="GAF"/>
</dbReference>
<dbReference type="EMBL" id="CP000478">
    <property type="protein sequence ID" value="ABK18909.1"/>
    <property type="molecule type" value="Genomic_DNA"/>
</dbReference>
<organism evidence="2 3">
    <name type="scientific">Syntrophobacter fumaroxidans (strain DSM 10017 / MPOB)</name>
    <dbReference type="NCBI Taxonomy" id="335543"/>
    <lineage>
        <taxon>Bacteria</taxon>
        <taxon>Pseudomonadati</taxon>
        <taxon>Thermodesulfobacteriota</taxon>
        <taxon>Syntrophobacteria</taxon>
        <taxon>Syntrophobacterales</taxon>
        <taxon>Syntrophobacteraceae</taxon>
        <taxon>Syntrophobacter</taxon>
    </lineage>
</organism>
<feature type="domain" description="HD-GYP" evidence="1">
    <location>
        <begin position="441"/>
        <end position="636"/>
    </location>
</feature>
<dbReference type="InterPro" id="IPR029016">
    <property type="entry name" value="GAF-like_dom_sf"/>
</dbReference>
<dbReference type="Gene3D" id="3.30.450.40">
    <property type="match status" value="1"/>
</dbReference>
<evidence type="ECO:0000259" key="1">
    <source>
        <dbReference type="PROSITE" id="PS51832"/>
    </source>
</evidence>
<evidence type="ECO:0000313" key="2">
    <source>
        <dbReference type="EMBL" id="ABK18909.1"/>
    </source>
</evidence>
<reference evidence="2 3" key="1">
    <citation type="submission" date="2006-10" db="EMBL/GenBank/DDBJ databases">
        <title>Complete sequence of Syntrophobacter fumaroxidans MPOB.</title>
        <authorList>
            <consortium name="US DOE Joint Genome Institute"/>
            <person name="Copeland A."/>
            <person name="Lucas S."/>
            <person name="Lapidus A."/>
            <person name="Barry K."/>
            <person name="Detter J.C."/>
            <person name="Glavina del Rio T."/>
            <person name="Hammon N."/>
            <person name="Israni S."/>
            <person name="Pitluck S."/>
            <person name="Goltsman E.G."/>
            <person name="Martinez M."/>
            <person name="Schmutz J."/>
            <person name="Larimer F."/>
            <person name="Land M."/>
            <person name="Hauser L."/>
            <person name="Kyrpides N."/>
            <person name="Kim E."/>
            <person name="Boone D.R."/>
            <person name="Brockman F."/>
            <person name="Culley D."/>
            <person name="Ferry J."/>
            <person name="Gunsalus R."/>
            <person name="McInerney M.J."/>
            <person name="Morrison M."/>
            <person name="Plugge C."/>
            <person name="Rohlin L."/>
            <person name="Scholten J."/>
            <person name="Sieber J."/>
            <person name="Stams A.J.M."/>
            <person name="Worm P."/>
            <person name="Henstra A.M."/>
            <person name="Richardson P."/>
        </authorList>
    </citation>
    <scope>NUCLEOTIDE SEQUENCE [LARGE SCALE GENOMIC DNA]</scope>
    <source>
        <strain evidence="3">DSM 10017 / MPOB</strain>
    </source>
</reference>
<dbReference type="STRING" id="335543.Sfum_3236"/>
<dbReference type="Gene3D" id="1.10.3210.10">
    <property type="entry name" value="Hypothetical protein af1432"/>
    <property type="match status" value="1"/>
</dbReference>
<keyword evidence="3" id="KW-1185">Reference proteome</keyword>
<dbReference type="eggNOG" id="COG3437">
    <property type="taxonomic scope" value="Bacteria"/>
</dbReference>
<dbReference type="CDD" id="cd00077">
    <property type="entry name" value="HDc"/>
    <property type="match status" value="1"/>
</dbReference>
<gene>
    <name evidence="2" type="ordered locus">Sfum_3236</name>
</gene>
<name>A0LNA7_SYNFM</name>
<dbReference type="AlphaFoldDB" id="A0LNA7"/>
<accession>A0LNA7</accession>
<dbReference type="SUPFAM" id="SSF109604">
    <property type="entry name" value="HD-domain/PDEase-like"/>
    <property type="match status" value="1"/>
</dbReference>
<dbReference type="Pfam" id="PF01590">
    <property type="entry name" value="GAF"/>
    <property type="match status" value="1"/>
</dbReference>
<sequence>MDRPLYNSRIINTFIALLRKRYPYINISDLLNYAGMERYQVEDEGHWFSQSQVDRFYEQLVNVTGNTNIAREAGRFAASAESIGAMKQYVLSHVAPATAYEMLGKASINFTRSSTCTARRLRSETVELTFTPVEGVRERPYQCENRIGHIDAVSLVFKHRLPRIEHPECMFRDNGQVCRYIVSWQRSPSAFWHKVRNAFAVGIALVGLIACQEVSSYTLGVFLAAGLLGVLLISLYASHLQVREFSSAIVNLRDSNDKLIEQINTNYNNALFINEIGQALSKQMEIDGILSNVIRKFEQRLDFDRGMIWLVSTDRTRLNFCTGFGYSEDLIEILNNSSFRVRSDSRGIFIISLRERKPFLINNIDEIKDELSPRSLEFARQMKTKSFICCPIIYEDDALGIIAVDNLQTKRLLLQSDISLIMGVAQEIAISLHNAALIQSKLEQFRSILHTLAASIDARAPLTAGHSERVTEYAVGISEEMGMPKDFCEMIRVAALLHDYGKIGVCDSILKKNGKLEPEERQEIEKHAEKTRIILEQIRFEGLYRQVPEIAGCHHEKYDGSGYPKGLRGMEIPLGARILAVADVFEAITSKRHYRDPMPLGQALEILNHERGIHFDSDVVDAFLRYLQRKEMVPRP</sequence>
<dbReference type="eggNOG" id="COG2203">
    <property type="taxonomic scope" value="Bacteria"/>
</dbReference>
<dbReference type="PANTHER" id="PTHR43155">
    <property type="entry name" value="CYCLIC DI-GMP PHOSPHODIESTERASE PA4108-RELATED"/>
    <property type="match status" value="1"/>
</dbReference>
<evidence type="ECO:0000313" key="3">
    <source>
        <dbReference type="Proteomes" id="UP000001784"/>
    </source>
</evidence>
<dbReference type="HOGENOM" id="CLU_366746_0_0_7"/>
<proteinExistence type="predicted"/>
<dbReference type="InParanoid" id="A0LNA7"/>
<dbReference type="GO" id="GO:0016787">
    <property type="term" value="F:hydrolase activity"/>
    <property type="evidence" value="ECO:0007669"/>
    <property type="project" value="UniProtKB-KW"/>
</dbReference>
<dbReference type="Proteomes" id="UP000001784">
    <property type="component" value="Chromosome"/>
</dbReference>
<dbReference type="SMART" id="SM00065">
    <property type="entry name" value="GAF"/>
    <property type="match status" value="1"/>
</dbReference>